<reference evidence="1 2" key="1">
    <citation type="journal article" date="2013" name="Genome Announc.">
        <title>Genome Sequence of an Epidemic Isolate of Mycobacterium abscessus subsp. bolletii from Rio de Janeiro, Brazil.</title>
        <authorList>
            <person name="Davidson R.M."/>
            <person name="Reynolds P.R."/>
            <person name="Farias-Hesson E."/>
            <person name="Duarte R.S."/>
            <person name="Jackson M."/>
            <person name="Strong M."/>
        </authorList>
    </citation>
    <scope>NUCLEOTIDE SEQUENCE [LARGE SCALE GENOMIC DNA]</scope>
    <source>
        <strain evidence="1 2">CRM-0020</strain>
    </source>
</reference>
<sequence length="41" mass="4470">MLRTAGNASFDVGCIHRMVDTAFNPSSVAHVLQNAQYCRMG</sequence>
<dbReference type="AlphaFoldDB" id="A0A829HWS6"/>
<dbReference type="EMBL" id="ATFQ01000022">
    <property type="protein sequence ID" value="EPQ23226.1"/>
    <property type="molecule type" value="Genomic_DNA"/>
</dbReference>
<dbReference type="Proteomes" id="UP000014969">
    <property type="component" value="Unassembled WGS sequence"/>
</dbReference>
<proteinExistence type="predicted"/>
<protein>
    <submittedName>
        <fullName evidence="1">Uncharacterized protein</fullName>
    </submittedName>
</protein>
<accession>A0A829HWS6</accession>
<organism evidence="1 2">
    <name type="scientific">Mycobacteroides abscessus subsp. bolletii CRM-0020</name>
    <dbReference type="NCBI Taxonomy" id="1306401"/>
    <lineage>
        <taxon>Bacteria</taxon>
        <taxon>Bacillati</taxon>
        <taxon>Actinomycetota</taxon>
        <taxon>Actinomycetes</taxon>
        <taxon>Mycobacteriales</taxon>
        <taxon>Mycobacteriaceae</taxon>
        <taxon>Mycobacteroides</taxon>
        <taxon>Mycobacteroides abscessus</taxon>
    </lineage>
</organism>
<evidence type="ECO:0000313" key="2">
    <source>
        <dbReference type="Proteomes" id="UP000014969"/>
    </source>
</evidence>
<comment type="caution">
    <text evidence="1">The sequence shown here is derived from an EMBL/GenBank/DDBJ whole genome shotgun (WGS) entry which is preliminary data.</text>
</comment>
<gene>
    <name evidence="1" type="ORF">J108_13340</name>
</gene>
<name>A0A829HWS6_9MYCO</name>
<evidence type="ECO:0000313" key="1">
    <source>
        <dbReference type="EMBL" id="EPQ23226.1"/>
    </source>
</evidence>